<dbReference type="GO" id="GO:0008168">
    <property type="term" value="F:methyltransferase activity"/>
    <property type="evidence" value="ECO:0007669"/>
    <property type="project" value="UniProtKB-KW"/>
</dbReference>
<dbReference type="Proteomes" id="UP001315686">
    <property type="component" value="Unassembled WGS sequence"/>
</dbReference>
<keyword evidence="1 4" id="KW-0489">Methyltransferase</keyword>
<dbReference type="SUPFAM" id="SSF53335">
    <property type="entry name" value="S-adenosyl-L-methionine-dependent methyltransferases"/>
    <property type="match status" value="1"/>
</dbReference>
<name>A0AAP2CSC3_9RHOB</name>
<dbReference type="PANTHER" id="PTHR13090">
    <property type="entry name" value="ARGININE-HYDROXYLASE NDUFAF5, MITOCHONDRIAL"/>
    <property type="match status" value="1"/>
</dbReference>
<dbReference type="InterPro" id="IPR029063">
    <property type="entry name" value="SAM-dependent_MTases_sf"/>
</dbReference>
<keyword evidence="2" id="KW-0808">Transferase</keyword>
<evidence type="ECO:0000256" key="1">
    <source>
        <dbReference type="ARBA" id="ARBA00022603"/>
    </source>
</evidence>
<evidence type="ECO:0000313" key="5">
    <source>
        <dbReference type="Proteomes" id="UP001315686"/>
    </source>
</evidence>
<evidence type="ECO:0000313" key="4">
    <source>
        <dbReference type="EMBL" id="MBT0957666.1"/>
    </source>
</evidence>
<evidence type="ECO:0000256" key="2">
    <source>
        <dbReference type="ARBA" id="ARBA00022679"/>
    </source>
</evidence>
<feature type="region of interest" description="Disordered" evidence="3">
    <location>
        <begin position="241"/>
        <end position="271"/>
    </location>
</feature>
<accession>A0AAP2CSC3</accession>
<dbReference type="PANTHER" id="PTHR13090:SF1">
    <property type="entry name" value="ARGININE-HYDROXYLASE NDUFAF5, MITOCHONDRIAL"/>
    <property type="match status" value="1"/>
</dbReference>
<dbReference type="GO" id="GO:0032259">
    <property type="term" value="P:methylation"/>
    <property type="evidence" value="ECO:0007669"/>
    <property type="project" value="UniProtKB-KW"/>
</dbReference>
<reference evidence="4 5" key="1">
    <citation type="journal article" date="2021" name="Arch. Microbiol.">
        <title>Harenicola maris gen. nov., sp. nov. isolated from the Sea of Japan shallow sediments.</title>
        <authorList>
            <person name="Romanenko L.A."/>
            <person name="Kurilenko V.V."/>
            <person name="Chernysheva N.Y."/>
            <person name="Tekutyeva L.A."/>
            <person name="Velansky P.V."/>
            <person name="Svetashev V.I."/>
            <person name="Isaeva M.P."/>
        </authorList>
    </citation>
    <scope>NUCLEOTIDE SEQUENCE [LARGE SCALE GENOMIC DNA]</scope>
    <source>
        <strain evidence="4 5">KMM 3653</strain>
    </source>
</reference>
<comment type="caution">
    <text evidence="4">The sequence shown here is derived from an EMBL/GenBank/DDBJ whole genome shotgun (WGS) entry which is preliminary data.</text>
</comment>
<dbReference type="InterPro" id="IPR050602">
    <property type="entry name" value="Malonyl-ACP_OMT"/>
</dbReference>
<dbReference type="AlphaFoldDB" id="A0AAP2CSC3"/>
<keyword evidence="5" id="KW-1185">Reference proteome</keyword>
<protein>
    <submittedName>
        <fullName evidence="4">SAM-dependent methyltransferase</fullName>
    </submittedName>
</protein>
<dbReference type="RefSeq" id="WP_327793894.1">
    <property type="nucleotide sequence ID" value="NZ_JADQAZ010000002.1"/>
</dbReference>
<dbReference type="Gene3D" id="3.40.50.150">
    <property type="entry name" value="Vaccinia Virus protein VP39"/>
    <property type="match status" value="1"/>
</dbReference>
<evidence type="ECO:0000256" key="3">
    <source>
        <dbReference type="SAM" id="MobiDB-lite"/>
    </source>
</evidence>
<proteinExistence type="predicted"/>
<sequence length="271" mass="29754">MTNQPPLTNLLALSQHRRRADLPSADFLHQAAADELQERLIEVNRTFTAPITVSPFPDFWEPALGQPVLREGEDPPHQPDLIVSPLSLHWSNDPLGELTRHRQALRPDGMFLGCLFGGETLTELRQSFLAAETELKGGVTPRVAPMVHIADAGALLQRAGFALPVADIVPLSVSYASPFNLIEDLRRMGETNALARRWQGMTPRALFARMAEIYAERFPAEGGRIIATFDMIFLAGWAPDPSQQQPLRPGSAQASLAEALAPNLRSDDGKD</sequence>
<gene>
    <name evidence="4" type="ORF">IV417_09720</name>
</gene>
<dbReference type="EMBL" id="JADQAZ010000002">
    <property type="protein sequence ID" value="MBT0957666.1"/>
    <property type="molecule type" value="Genomic_DNA"/>
</dbReference>
<organism evidence="4 5">
    <name type="scientific">Harenicola maris</name>
    <dbReference type="NCBI Taxonomy" id="2841044"/>
    <lineage>
        <taxon>Bacteria</taxon>
        <taxon>Pseudomonadati</taxon>
        <taxon>Pseudomonadota</taxon>
        <taxon>Alphaproteobacteria</taxon>
        <taxon>Rhodobacterales</taxon>
        <taxon>Paracoccaceae</taxon>
        <taxon>Harenicola</taxon>
    </lineage>
</organism>